<dbReference type="InterPro" id="IPR056764">
    <property type="entry name" value="LbH_EIF2B3/5"/>
</dbReference>
<dbReference type="InterPro" id="IPR051960">
    <property type="entry name" value="eIF2B_gamma"/>
</dbReference>
<evidence type="ECO:0000256" key="9">
    <source>
        <dbReference type="ARBA" id="ARBA00046432"/>
    </source>
</evidence>
<dbReference type="CDD" id="cd04198">
    <property type="entry name" value="eIF-2B_gamma_N"/>
    <property type="match status" value="1"/>
</dbReference>
<comment type="similarity">
    <text evidence="2">Belongs to the eIF-2B gamma/epsilon subunits family.</text>
</comment>
<comment type="caution">
    <text evidence="12">The sequence shown here is derived from an EMBL/GenBank/DDBJ whole genome shotgun (WGS) entry which is preliminary data.</text>
</comment>
<keyword evidence="3" id="KW-0963">Cytoplasm</keyword>
<dbReference type="PANTHER" id="PTHR45989">
    <property type="entry name" value="TRANSLATION INITIATION FACTOR EIF-2B SUBUNIT GAMMA"/>
    <property type="match status" value="1"/>
</dbReference>
<evidence type="ECO:0000256" key="5">
    <source>
        <dbReference type="ARBA" id="ARBA00022917"/>
    </source>
</evidence>
<dbReference type="AlphaFoldDB" id="A0A8X6JKA2"/>
<feature type="non-terminal residue" evidence="12">
    <location>
        <position position="458"/>
    </location>
</feature>
<evidence type="ECO:0000256" key="7">
    <source>
        <dbReference type="ARBA" id="ARBA00044229"/>
    </source>
</evidence>
<dbReference type="GO" id="GO:0002183">
    <property type="term" value="P:cytoplasmic translational initiation"/>
    <property type="evidence" value="ECO:0007669"/>
    <property type="project" value="TreeGrafter"/>
</dbReference>
<keyword evidence="4 12" id="KW-0396">Initiation factor</keyword>
<dbReference type="GO" id="GO:0003743">
    <property type="term" value="F:translation initiation factor activity"/>
    <property type="evidence" value="ECO:0007669"/>
    <property type="project" value="UniProtKB-KW"/>
</dbReference>
<organism evidence="12 13">
    <name type="scientific">Trichonephila clavata</name>
    <name type="common">Joro spider</name>
    <name type="synonym">Nephila clavata</name>
    <dbReference type="NCBI Taxonomy" id="2740835"/>
    <lineage>
        <taxon>Eukaryota</taxon>
        <taxon>Metazoa</taxon>
        <taxon>Ecdysozoa</taxon>
        <taxon>Arthropoda</taxon>
        <taxon>Chelicerata</taxon>
        <taxon>Arachnida</taxon>
        <taxon>Araneae</taxon>
        <taxon>Araneomorphae</taxon>
        <taxon>Entelegynae</taxon>
        <taxon>Araneoidea</taxon>
        <taxon>Nephilidae</taxon>
        <taxon>Trichonephila</taxon>
    </lineage>
</organism>
<comment type="subunit">
    <text evidence="9">Component of the translation initiation factor 2B (eIF2B) complex which is a heterodecamer of two sets of five different subunits: alpha, beta, gamma, delta and epsilon. Subunits alpha, beta and delta comprise a regulatory subcomplex and subunits epsilon and gamma comprise a catalytic subcomplex. Within the complex, the hexameric regulatory complex resides at the center, with the two heterodimeric catalytic subcomplexes bound on opposite sides.</text>
</comment>
<proteinExistence type="inferred from homology"/>
<dbReference type="Pfam" id="PF25084">
    <property type="entry name" value="LbH_EIF2B"/>
    <property type="match status" value="1"/>
</dbReference>
<feature type="domain" description="Nucleotidyl transferase" evidence="10">
    <location>
        <begin position="21"/>
        <end position="157"/>
    </location>
</feature>
<evidence type="ECO:0000256" key="6">
    <source>
        <dbReference type="ARBA" id="ARBA00044196"/>
    </source>
</evidence>
<accession>A0A8X6JKA2</accession>
<evidence type="ECO:0000259" key="11">
    <source>
        <dbReference type="Pfam" id="PF25084"/>
    </source>
</evidence>
<comment type="function">
    <text evidence="8">Acts as a component of the translation initiation factor 2B (eIF2B) complex, which catalyzes the exchange of GDP for GTP on the eukaryotic initiation factor 2 (eIF2) complex gamma subunit. Its guanine nucleotide exchange factor activity is repressed when bound to eIF2 complex phosphorylated on the alpha subunit, thereby limiting the amount of methionyl-initiator methionine tRNA available to the ribosome and consequently global translation is repressed.</text>
</comment>
<keyword evidence="13" id="KW-1185">Reference proteome</keyword>
<sequence>FTFDRPLFLLPTRAGKKMDLKAVVMAAGTGSRMREITSGIPKCLLPVGNVPLIYCTLNILKQAGFLEAIIIVRENEKAKVQNAIENEFDLRLDIVGIPKHEDWGTADSLRHISDKIKSYNVIVLSCDIVSDFALQSMIHLHRMRCSSLTILLVPFPKSLKEAEVPGSKKKAKFERDIIAMDSQGKLIFINAEADFEETVPFKRYILEQNSEIKVYGNLMDAHVYIINKDLVSFIVRNAQISTIKGEFLPVAVKKQFTVKKKNSDAECNESSLAPTLNQECIDLRKLAFELSSANTSMYNSQSAMEENLVCYSYIDRDCFCYRVNTLVAYADINKKISKNFSLMGVEQVKSQQFQKSQVDADSVVGENSELLPKSSIKQTALGSNCKLGEKTKITNSIVMDNVTFGKECVIQNSIICSNVVIENNCSLKNSIIGPDQTIKTLTKLNYEIFQGSDHLMEI</sequence>
<evidence type="ECO:0000256" key="8">
    <source>
        <dbReference type="ARBA" id="ARBA00045373"/>
    </source>
</evidence>
<protein>
    <recommendedName>
        <fullName evidence="6">Translation initiation factor eIF2B subunit gamma</fullName>
    </recommendedName>
    <alternativeName>
        <fullName evidence="7">eIF2B GDP-GTP exchange factor subunit gamma</fullName>
    </alternativeName>
</protein>
<evidence type="ECO:0000256" key="1">
    <source>
        <dbReference type="ARBA" id="ARBA00004514"/>
    </source>
</evidence>
<dbReference type="Pfam" id="PF00483">
    <property type="entry name" value="NTP_transferase"/>
    <property type="match status" value="1"/>
</dbReference>
<reference evidence="12" key="1">
    <citation type="submission" date="2020-07" db="EMBL/GenBank/DDBJ databases">
        <title>Multicomponent nature underlies the extraordinary mechanical properties of spider dragline silk.</title>
        <authorList>
            <person name="Kono N."/>
            <person name="Nakamura H."/>
            <person name="Mori M."/>
            <person name="Yoshida Y."/>
            <person name="Ohtoshi R."/>
            <person name="Malay A.D."/>
            <person name="Moran D.A.P."/>
            <person name="Tomita M."/>
            <person name="Numata K."/>
            <person name="Arakawa K."/>
        </authorList>
    </citation>
    <scope>NUCLEOTIDE SEQUENCE</scope>
</reference>
<evidence type="ECO:0000259" key="10">
    <source>
        <dbReference type="Pfam" id="PF00483"/>
    </source>
</evidence>
<comment type="subcellular location">
    <subcellularLocation>
        <location evidence="1">Cytoplasm</location>
        <location evidence="1">Cytosol</location>
    </subcellularLocation>
</comment>
<dbReference type="Gene3D" id="2.160.10.10">
    <property type="entry name" value="Hexapeptide repeat proteins"/>
    <property type="match status" value="1"/>
</dbReference>
<dbReference type="EMBL" id="BMAO01016608">
    <property type="protein sequence ID" value="GFR09906.1"/>
    <property type="molecule type" value="Genomic_DNA"/>
</dbReference>
<name>A0A8X6JKA2_TRICU</name>
<evidence type="ECO:0000256" key="3">
    <source>
        <dbReference type="ARBA" id="ARBA00022490"/>
    </source>
</evidence>
<feature type="domain" description="EIF2B subunit epsilon/gamma LbH" evidence="11">
    <location>
        <begin position="352"/>
        <end position="438"/>
    </location>
</feature>
<dbReference type="Gene3D" id="3.90.550.10">
    <property type="entry name" value="Spore Coat Polysaccharide Biosynthesis Protein SpsA, Chain A"/>
    <property type="match status" value="1"/>
</dbReference>
<dbReference type="SUPFAM" id="SSF53448">
    <property type="entry name" value="Nucleotide-diphospho-sugar transferases"/>
    <property type="match status" value="1"/>
</dbReference>
<dbReference type="GO" id="GO:0005829">
    <property type="term" value="C:cytosol"/>
    <property type="evidence" value="ECO:0007669"/>
    <property type="project" value="UniProtKB-SubCell"/>
</dbReference>
<evidence type="ECO:0000256" key="2">
    <source>
        <dbReference type="ARBA" id="ARBA00007878"/>
    </source>
</evidence>
<dbReference type="GO" id="GO:0005085">
    <property type="term" value="F:guanyl-nucleotide exchange factor activity"/>
    <property type="evidence" value="ECO:0007669"/>
    <property type="project" value="TreeGrafter"/>
</dbReference>
<dbReference type="Proteomes" id="UP000887116">
    <property type="component" value="Unassembled WGS sequence"/>
</dbReference>
<evidence type="ECO:0000313" key="12">
    <source>
        <dbReference type="EMBL" id="GFR09906.1"/>
    </source>
</evidence>
<evidence type="ECO:0000313" key="13">
    <source>
        <dbReference type="Proteomes" id="UP000887116"/>
    </source>
</evidence>
<dbReference type="InterPro" id="IPR005835">
    <property type="entry name" value="NTP_transferase_dom"/>
</dbReference>
<keyword evidence="5" id="KW-0648">Protein biosynthesis</keyword>
<evidence type="ECO:0000256" key="4">
    <source>
        <dbReference type="ARBA" id="ARBA00022540"/>
    </source>
</evidence>
<dbReference type="GO" id="GO:0005851">
    <property type="term" value="C:eukaryotic translation initiation factor 2B complex"/>
    <property type="evidence" value="ECO:0007669"/>
    <property type="project" value="TreeGrafter"/>
</dbReference>
<dbReference type="InterPro" id="IPR029044">
    <property type="entry name" value="Nucleotide-diphossugar_trans"/>
</dbReference>
<dbReference type="OrthoDB" id="10250549at2759"/>
<gene>
    <name evidence="12" type="primary">EIF2B3</name>
    <name evidence="12" type="ORF">TNCT_273211</name>
</gene>
<dbReference type="PANTHER" id="PTHR45989:SF1">
    <property type="entry name" value="TRANSLATION INITIATION FACTOR EIF-2B SUBUNIT GAMMA"/>
    <property type="match status" value="1"/>
</dbReference>